<reference evidence="2 3" key="1">
    <citation type="journal article" date="2015" name="Genome Biol. Evol.">
        <title>Comparative Genomics of a Bacterivorous Green Alga Reveals Evolutionary Causalities and Consequences of Phago-Mixotrophic Mode of Nutrition.</title>
        <authorList>
            <person name="Burns J.A."/>
            <person name="Paasch A."/>
            <person name="Narechania A."/>
            <person name="Kim E."/>
        </authorList>
    </citation>
    <scope>NUCLEOTIDE SEQUENCE [LARGE SCALE GENOMIC DNA]</scope>
    <source>
        <strain evidence="2 3">PLY_AMNH</strain>
    </source>
</reference>
<dbReference type="EMBL" id="LGRX02034054">
    <property type="protein sequence ID" value="KAK3239000.1"/>
    <property type="molecule type" value="Genomic_DNA"/>
</dbReference>
<evidence type="ECO:0000256" key="1">
    <source>
        <dbReference type="SAM" id="MobiDB-lite"/>
    </source>
</evidence>
<feature type="region of interest" description="Disordered" evidence="1">
    <location>
        <begin position="66"/>
        <end position="90"/>
    </location>
</feature>
<evidence type="ECO:0000313" key="3">
    <source>
        <dbReference type="Proteomes" id="UP001190700"/>
    </source>
</evidence>
<accession>A0AAE0BNG5</accession>
<proteinExistence type="predicted"/>
<keyword evidence="3" id="KW-1185">Reference proteome</keyword>
<name>A0AAE0BNG5_9CHLO</name>
<protein>
    <submittedName>
        <fullName evidence="2">Uncharacterized protein</fullName>
    </submittedName>
</protein>
<evidence type="ECO:0000313" key="2">
    <source>
        <dbReference type="EMBL" id="KAK3239000.1"/>
    </source>
</evidence>
<comment type="caution">
    <text evidence="2">The sequence shown here is derived from an EMBL/GenBank/DDBJ whole genome shotgun (WGS) entry which is preliminary data.</text>
</comment>
<dbReference type="AlphaFoldDB" id="A0AAE0BNG5"/>
<gene>
    <name evidence="2" type="ORF">CYMTET_51039</name>
</gene>
<organism evidence="2 3">
    <name type="scientific">Cymbomonas tetramitiformis</name>
    <dbReference type="NCBI Taxonomy" id="36881"/>
    <lineage>
        <taxon>Eukaryota</taxon>
        <taxon>Viridiplantae</taxon>
        <taxon>Chlorophyta</taxon>
        <taxon>Pyramimonadophyceae</taxon>
        <taxon>Pyramimonadales</taxon>
        <taxon>Pyramimonadaceae</taxon>
        <taxon>Cymbomonas</taxon>
    </lineage>
</organism>
<dbReference type="Proteomes" id="UP001190700">
    <property type="component" value="Unassembled WGS sequence"/>
</dbReference>
<sequence>MKINAYPDSKRMQDLWHVLADFAKASPHTAPLYLVVLRELRAGAAFSFASLCLRIRTAWRDEARRPLRPSTASADGVAPAWGGLHSAEAP</sequence>